<dbReference type="Pfam" id="PF00060">
    <property type="entry name" value="Lig_chan"/>
    <property type="match status" value="1"/>
</dbReference>
<evidence type="ECO:0000256" key="7">
    <source>
        <dbReference type="ARBA" id="ARBA00023065"/>
    </source>
</evidence>
<evidence type="ECO:0000256" key="10">
    <source>
        <dbReference type="ARBA" id="ARBA00023180"/>
    </source>
</evidence>
<name>A0AAV4PYT1_9ARAC</name>
<keyword evidence="8 13" id="KW-0472">Membrane</keyword>
<dbReference type="GO" id="GO:0005886">
    <property type="term" value="C:plasma membrane"/>
    <property type="evidence" value="ECO:0007669"/>
    <property type="project" value="UniProtKB-SubCell"/>
</dbReference>
<feature type="transmembrane region" description="Helical" evidence="13">
    <location>
        <begin position="184"/>
        <end position="207"/>
    </location>
</feature>
<evidence type="ECO:0000256" key="13">
    <source>
        <dbReference type="SAM" id="Phobius"/>
    </source>
</evidence>
<keyword evidence="10" id="KW-0325">Glycoprotein</keyword>
<keyword evidence="5 13" id="KW-0812">Transmembrane</keyword>
<evidence type="ECO:0000259" key="14">
    <source>
        <dbReference type="SMART" id="SM00079"/>
    </source>
</evidence>
<keyword evidence="11" id="KW-1071">Ligand-gated ion channel</keyword>
<keyword evidence="12" id="KW-0407">Ion channel</keyword>
<evidence type="ECO:0000256" key="1">
    <source>
        <dbReference type="ARBA" id="ARBA00004651"/>
    </source>
</evidence>
<feature type="transmembrane region" description="Helical" evidence="13">
    <location>
        <begin position="123"/>
        <end position="146"/>
    </location>
</feature>
<dbReference type="SMART" id="SM00918">
    <property type="entry name" value="Lig_chan-Glu_bd"/>
    <property type="match status" value="1"/>
</dbReference>
<dbReference type="Gene3D" id="3.40.190.10">
    <property type="entry name" value="Periplasmic binding protein-like II"/>
    <property type="match status" value="1"/>
</dbReference>
<evidence type="ECO:0000313" key="17">
    <source>
        <dbReference type="Proteomes" id="UP001054837"/>
    </source>
</evidence>
<evidence type="ECO:0000256" key="3">
    <source>
        <dbReference type="ARBA" id="ARBA00022448"/>
    </source>
</evidence>
<evidence type="ECO:0000256" key="5">
    <source>
        <dbReference type="ARBA" id="ARBA00022692"/>
    </source>
</evidence>
<sequence length="433" mass="49671">MSFPSRIRVAAREFSTIFSMSKFDNHTFISGIEAKLLNILSEQLNFSYDIMMANDKQWGSTDQHGNWTGVIGMLIRNEADIGLSHMAITEKRTHAVDFSFPYGVLDRTFVTGTPGVFPKMSSFIYPFSTNVWLFLLALMVLAPFLFRASMFKKRSLSSVFIMIFGSMLKQPINNAEQPCMQRFIYGLWVVSMTFMYFAYSGVLLSFLTIPWQKKAIRNIKELADALQAKSHTCLAPEGTIDVELLLNSDLDYYRTIGNIIKRNNWVYDASTMSADLLDEKTVLIGARNLIHSKFGYEPYITQYVSEDSFGLWNIAIALRKNFCCVEQLNTAIIRTLSSGLYDKWWRDSVFVSSWKLVSKTENKPQDSRLPLEDFYGVFILLIVGYILSFIAFFGEIYVKRKTNLQDESKEILMSNYEPSNTEPSNESELDHKI</sequence>
<dbReference type="GO" id="GO:0015276">
    <property type="term" value="F:ligand-gated monoatomic ion channel activity"/>
    <property type="evidence" value="ECO:0007669"/>
    <property type="project" value="InterPro"/>
</dbReference>
<reference evidence="16 17" key="1">
    <citation type="submission" date="2021-06" db="EMBL/GenBank/DDBJ databases">
        <title>Caerostris darwini draft genome.</title>
        <authorList>
            <person name="Kono N."/>
            <person name="Arakawa K."/>
        </authorList>
    </citation>
    <scope>NUCLEOTIDE SEQUENCE [LARGE SCALE GENOMIC DNA]</scope>
</reference>
<keyword evidence="6 13" id="KW-1133">Transmembrane helix</keyword>
<evidence type="ECO:0000259" key="15">
    <source>
        <dbReference type="SMART" id="SM00918"/>
    </source>
</evidence>
<evidence type="ECO:0000256" key="8">
    <source>
        <dbReference type="ARBA" id="ARBA00023136"/>
    </source>
</evidence>
<dbReference type="InterPro" id="IPR001320">
    <property type="entry name" value="Iontro_rcpt_C"/>
</dbReference>
<evidence type="ECO:0000313" key="16">
    <source>
        <dbReference type="EMBL" id="GIY02578.1"/>
    </source>
</evidence>
<dbReference type="SMART" id="SM00079">
    <property type="entry name" value="PBPe"/>
    <property type="match status" value="1"/>
</dbReference>
<keyword evidence="17" id="KW-1185">Reference proteome</keyword>
<feature type="domain" description="Ionotropic glutamate receptor L-glutamate and glycine-binding" evidence="15">
    <location>
        <begin position="17"/>
        <end position="76"/>
    </location>
</feature>
<dbReference type="EMBL" id="BPLQ01003686">
    <property type="protein sequence ID" value="GIY02578.1"/>
    <property type="molecule type" value="Genomic_DNA"/>
</dbReference>
<keyword evidence="3" id="KW-0813">Transport</keyword>
<dbReference type="GO" id="GO:0050906">
    <property type="term" value="P:detection of stimulus involved in sensory perception"/>
    <property type="evidence" value="ECO:0007669"/>
    <property type="project" value="UniProtKB-ARBA"/>
</dbReference>
<evidence type="ECO:0000256" key="2">
    <source>
        <dbReference type="ARBA" id="ARBA00008685"/>
    </source>
</evidence>
<keyword evidence="4" id="KW-1003">Cell membrane</keyword>
<dbReference type="PANTHER" id="PTHR42643:SF38">
    <property type="entry name" value="IONOTROPIC RECEPTOR 100A"/>
    <property type="match status" value="1"/>
</dbReference>
<dbReference type="PANTHER" id="PTHR42643">
    <property type="entry name" value="IONOTROPIC RECEPTOR 20A-RELATED"/>
    <property type="match status" value="1"/>
</dbReference>
<protein>
    <submittedName>
        <fullName evidence="16">Probable glutamate receptor</fullName>
    </submittedName>
</protein>
<evidence type="ECO:0000256" key="12">
    <source>
        <dbReference type="ARBA" id="ARBA00023303"/>
    </source>
</evidence>
<gene>
    <name evidence="16" type="ORF">CDAR_469321</name>
</gene>
<evidence type="ECO:0000256" key="9">
    <source>
        <dbReference type="ARBA" id="ARBA00023170"/>
    </source>
</evidence>
<keyword evidence="9 16" id="KW-0675">Receptor</keyword>
<dbReference type="Pfam" id="PF10613">
    <property type="entry name" value="Lig_chan-Glu_bd"/>
    <property type="match status" value="1"/>
</dbReference>
<dbReference type="InterPro" id="IPR019594">
    <property type="entry name" value="Glu/Gly-bd"/>
</dbReference>
<organism evidence="16 17">
    <name type="scientific">Caerostris darwini</name>
    <dbReference type="NCBI Taxonomy" id="1538125"/>
    <lineage>
        <taxon>Eukaryota</taxon>
        <taxon>Metazoa</taxon>
        <taxon>Ecdysozoa</taxon>
        <taxon>Arthropoda</taxon>
        <taxon>Chelicerata</taxon>
        <taxon>Arachnida</taxon>
        <taxon>Araneae</taxon>
        <taxon>Araneomorphae</taxon>
        <taxon>Entelegynae</taxon>
        <taxon>Araneoidea</taxon>
        <taxon>Araneidae</taxon>
        <taxon>Caerostris</taxon>
    </lineage>
</organism>
<evidence type="ECO:0000256" key="4">
    <source>
        <dbReference type="ARBA" id="ARBA00022475"/>
    </source>
</evidence>
<keyword evidence="7" id="KW-0406">Ion transport</keyword>
<comment type="caution">
    <text evidence="16">The sequence shown here is derived from an EMBL/GenBank/DDBJ whole genome shotgun (WGS) entry which is preliminary data.</text>
</comment>
<dbReference type="Gene3D" id="1.10.287.70">
    <property type="match status" value="1"/>
</dbReference>
<proteinExistence type="inferred from homology"/>
<comment type="similarity">
    <text evidence="2">Belongs to the glutamate-gated ion channel (TC 1.A.10.1) family.</text>
</comment>
<dbReference type="AlphaFoldDB" id="A0AAV4PYT1"/>
<dbReference type="SUPFAM" id="SSF53850">
    <property type="entry name" value="Periplasmic binding protein-like II"/>
    <property type="match status" value="1"/>
</dbReference>
<accession>A0AAV4PYT1</accession>
<evidence type="ECO:0000256" key="11">
    <source>
        <dbReference type="ARBA" id="ARBA00023286"/>
    </source>
</evidence>
<feature type="domain" description="Ionotropic glutamate receptor C-terminal" evidence="14">
    <location>
        <begin position="6"/>
        <end position="347"/>
    </location>
</feature>
<comment type="subcellular location">
    <subcellularLocation>
        <location evidence="1">Cell membrane</location>
        <topology evidence="1">Multi-pass membrane protein</topology>
    </subcellularLocation>
</comment>
<dbReference type="Proteomes" id="UP001054837">
    <property type="component" value="Unassembled WGS sequence"/>
</dbReference>
<dbReference type="InterPro" id="IPR052192">
    <property type="entry name" value="Insect_Ionotropic_Sensory_Rcpt"/>
</dbReference>
<evidence type="ECO:0000256" key="6">
    <source>
        <dbReference type="ARBA" id="ARBA00022989"/>
    </source>
</evidence>
<feature type="transmembrane region" description="Helical" evidence="13">
    <location>
        <begin position="374"/>
        <end position="394"/>
    </location>
</feature>